<sequence>MRENAERQRHRRQHETSDIRAARLHENAERQQHRRQLETSEHRASRLQENAERQQYRRQLETAEQRASRLKENAESSNTDVILRPPSSVLPDCRKVPTYSTVDIRMKQLRKGHIGCMNTLKGNSRGEAQKILPNELLDWKGVCDEIEKDDIRTIDGTVYATFADAAKAAGFLDDD</sequence>
<evidence type="ECO:0000313" key="2">
    <source>
        <dbReference type="EMBL" id="KAK5975933.1"/>
    </source>
</evidence>
<comment type="caution">
    <text evidence="2">The sequence shown here is derived from an EMBL/GenBank/DDBJ whole genome shotgun (WGS) entry which is preliminary data.</text>
</comment>
<keyword evidence="3" id="KW-1185">Reference proteome</keyword>
<evidence type="ECO:0000313" key="3">
    <source>
        <dbReference type="Proteomes" id="UP001331761"/>
    </source>
</evidence>
<gene>
    <name evidence="2" type="ORF">GCK32_022435</name>
</gene>
<accession>A0AAN8IMA6</accession>
<feature type="compositionally biased region" description="Basic and acidic residues" evidence="1">
    <location>
        <begin position="14"/>
        <end position="74"/>
    </location>
</feature>
<dbReference type="Proteomes" id="UP001331761">
    <property type="component" value="Unassembled WGS sequence"/>
</dbReference>
<protein>
    <submittedName>
        <fullName evidence="2">Uncharacterized protein</fullName>
    </submittedName>
</protein>
<feature type="region of interest" description="Disordered" evidence="1">
    <location>
        <begin position="1"/>
        <end position="83"/>
    </location>
</feature>
<proteinExistence type="predicted"/>
<dbReference type="AlphaFoldDB" id="A0AAN8IMA6"/>
<reference evidence="2 3" key="1">
    <citation type="submission" date="2019-10" db="EMBL/GenBank/DDBJ databases">
        <title>Assembly and Annotation for the nematode Trichostrongylus colubriformis.</title>
        <authorList>
            <person name="Martin J."/>
        </authorList>
    </citation>
    <scope>NUCLEOTIDE SEQUENCE [LARGE SCALE GENOMIC DNA]</scope>
    <source>
        <strain evidence="2">G859</strain>
        <tissue evidence="2">Whole worm</tissue>
    </source>
</reference>
<name>A0AAN8IMA6_TRICO</name>
<organism evidence="2 3">
    <name type="scientific">Trichostrongylus colubriformis</name>
    <name type="common">Black scour worm</name>
    <dbReference type="NCBI Taxonomy" id="6319"/>
    <lineage>
        <taxon>Eukaryota</taxon>
        <taxon>Metazoa</taxon>
        <taxon>Ecdysozoa</taxon>
        <taxon>Nematoda</taxon>
        <taxon>Chromadorea</taxon>
        <taxon>Rhabditida</taxon>
        <taxon>Rhabditina</taxon>
        <taxon>Rhabditomorpha</taxon>
        <taxon>Strongyloidea</taxon>
        <taxon>Trichostrongylidae</taxon>
        <taxon>Trichostrongylus</taxon>
    </lineage>
</organism>
<evidence type="ECO:0000256" key="1">
    <source>
        <dbReference type="SAM" id="MobiDB-lite"/>
    </source>
</evidence>
<dbReference type="EMBL" id="WIXE01012430">
    <property type="protein sequence ID" value="KAK5975933.1"/>
    <property type="molecule type" value="Genomic_DNA"/>
</dbReference>
<feature type="non-terminal residue" evidence="2">
    <location>
        <position position="175"/>
    </location>
</feature>